<accession>A0A7W9U3V5</accession>
<evidence type="ECO:0000259" key="4">
    <source>
        <dbReference type="Pfam" id="PF10106"/>
    </source>
</evidence>
<dbReference type="AlphaFoldDB" id="A0A7W9U3V5"/>
<dbReference type="NCBIfam" id="TIGR03361">
    <property type="entry name" value="VI_Rhs_Vgr"/>
    <property type="match status" value="1"/>
</dbReference>
<comment type="caution">
    <text evidence="6">The sequence shown here is derived from an EMBL/GenBank/DDBJ whole genome shotgun (WGS) entry which is preliminary data.</text>
</comment>
<reference evidence="6 7" key="1">
    <citation type="submission" date="2020-08" db="EMBL/GenBank/DDBJ databases">
        <title>Above-ground endophytic microbial communities from plants in different locations in the United States.</title>
        <authorList>
            <person name="Frank C."/>
        </authorList>
    </citation>
    <scope>NUCLEOTIDE SEQUENCE [LARGE SCALE GENOMIC DNA]</scope>
    <source>
        <strain evidence="6 7">WP4_2_2</strain>
    </source>
</reference>
<dbReference type="SUPFAM" id="SSF69255">
    <property type="entry name" value="gp5 N-terminal domain-like"/>
    <property type="match status" value="1"/>
</dbReference>
<feature type="region of interest" description="Disordered" evidence="2">
    <location>
        <begin position="450"/>
        <end position="474"/>
    </location>
</feature>
<dbReference type="SUPFAM" id="SSF69349">
    <property type="entry name" value="Phage fibre proteins"/>
    <property type="match status" value="1"/>
</dbReference>
<dbReference type="InterPro" id="IPR017847">
    <property type="entry name" value="T6SS_RhsGE_Vgr_subset"/>
</dbReference>
<dbReference type="InterPro" id="IPR037026">
    <property type="entry name" value="Vgr_OB-fold_dom_sf"/>
</dbReference>
<dbReference type="Proteomes" id="UP000571554">
    <property type="component" value="Unassembled WGS sequence"/>
</dbReference>
<evidence type="ECO:0000313" key="7">
    <source>
        <dbReference type="Proteomes" id="UP000571554"/>
    </source>
</evidence>
<evidence type="ECO:0000259" key="5">
    <source>
        <dbReference type="Pfam" id="PF13296"/>
    </source>
</evidence>
<dbReference type="Gene3D" id="2.40.50.230">
    <property type="entry name" value="Gp5 N-terminal domain"/>
    <property type="match status" value="1"/>
</dbReference>
<dbReference type="InterPro" id="IPR006531">
    <property type="entry name" value="Gp5/Vgr_OB"/>
</dbReference>
<dbReference type="InterPro" id="IPR018769">
    <property type="entry name" value="VgrG2_DUF2345"/>
</dbReference>
<feature type="compositionally biased region" description="Polar residues" evidence="2">
    <location>
        <begin position="55"/>
        <end position="66"/>
    </location>
</feature>
<dbReference type="SUPFAM" id="SSF69279">
    <property type="entry name" value="Phage tail proteins"/>
    <property type="match status" value="1"/>
</dbReference>
<evidence type="ECO:0000313" key="6">
    <source>
        <dbReference type="EMBL" id="MBB6105400.1"/>
    </source>
</evidence>
<protein>
    <submittedName>
        <fullName evidence="6">Type VI secretion system secreted protein VgrG</fullName>
    </submittedName>
</protein>
<dbReference type="EMBL" id="JACHBW010000017">
    <property type="protein sequence ID" value="MBB6105400.1"/>
    <property type="molecule type" value="Genomic_DNA"/>
</dbReference>
<organism evidence="6 7">
    <name type="scientific">Paraburkholderia bannensis</name>
    <dbReference type="NCBI Taxonomy" id="765414"/>
    <lineage>
        <taxon>Bacteria</taxon>
        <taxon>Pseudomonadati</taxon>
        <taxon>Pseudomonadota</taxon>
        <taxon>Betaproteobacteria</taxon>
        <taxon>Burkholderiales</taxon>
        <taxon>Burkholderiaceae</taxon>
        <taxon>Paraburkholderia</taxon>
    </lineage>
</organism>
<comment type="similarity">
    <text evidence="1">Belongs to the VgrG protein family.</text>
</comment>
<keyword evidence="7" id="KW-1185">Reference proteome</keyword>
<feature type="domain" description="Putative type VI secretion system Rhs element associated Vgr" evidence="5">
    <location>
        <begin position="327"/>
        <end position="430"/>
    </location>
</feature>
<feature type="domain" description="DUF2345" evidence="4">
    <location>
        <begin position="472"/>
        <end position="581"/>
    </location>
</feature>
<proteinExistence type="inferred from homology"/>
<gene>
    <name evidence="6" type="ORF">F4827_005267</name>
</gene>
<dbReference type="InterPro" id="IPR006533">
    <property type="entry name" value="T6SS_Vgr_RhsGE"/>
</dbReference>
<dbReference type="Pfam" id="PF10106">
    <property type="entry name" value="DUF2345"/>
    <property type="match status" value="1"/>
</dbReference>
<dbReference type="InterPro" id="IPR028244">
    <property type="entry name" value="T6SS_Rhs_Vgr_dom"/>
</dbReference>
<dbReference type="Gene3D" id="2.30.110.50">
    <property type="match status" value="1"/>
</dbReference>
<evidence type="ECO:0000259" key="3">
    <source>
        <dbReference type="Pfam" id="PF04717"/>
    </source>
</evidence>
<dbReference type="Pfam" id="PF13296">
    <property type="entry name" value="T6SS_Vgr"/>
    <property type="match status" value="1"/>
</dbReference>
<evidence type="ECO:0000256" key="1">
    <source>
        <dbReference type="ARBA" id="ARBA00005558"/>
    </source>
</evidence>
<dbReference type="NCBIfam" id="TIGR01646">
    <property type="entry name" value="vgr_GE"/>
    <property type="match status" value="1"/>
</dbReference>
<feature type="region of interest" description="Disordered" evidence="2">
    <location>
        <begin position="51"/>
        <end position="72"/>
    </location>
</feature>
<sequence>MTDDLYVLDEVSPKTVQFTRSGTGGETDGFTQWSGARTLQSSVHTTRTFDYKAPSSATNPKGTSLPTMHGQGNLPEQAEVYEYTGAYTYPDQARGELLSRIHLEEWESQAKRFFAEGSVRGIEAGLRFELAGHPEHDRDSTSQREFVAIRVRRHIENNLPLSAQEANFPHSLLSELAQARAGHTGQIVTQADGSAGFYLTEIEAQRVTVPYRSPFEHSKPQMQLETAIVVGPQGEEVYTDELNRVKVMFIWDRQNPGDAGASCWVRVAQSDTGGGYGSVHVPRVGEEVLIGYIGGDCDRPVVLFRMYNGATKPMWHSNGLLSGYRSKEFGGNGFNQLVMDDSTGQNRVQLYSSSYASHLHLGYLIQHADNTRGGFIGNGFDLKSEAHGAIRAGQGLYVTTHPATAAQPLSMQPASEQLGNAESVIEAVSEASVAGQAESLREGQDALRKFSDASQRNVTGGEAGGGRTAGGGTGNANGFSNPILLMASPAGIAISTQQSTHIGADQHINVISGSDTYVATGRSLVLSVVEKISLFVQKAGVKLFAASGKVDIRAQSDEMSLSSLKNLTLRSTDAQLAISGAQDVKMSSTGSQVTIAGKQGITLTSGGAYVKIANGNIELGCPGGITLKSANFHWEGPAQISDSEALWPGQIPANFSTKVFVDKQIQERIGAAGAIPYQFIDDSGAVIAKGMTDEMGATQRVFHTNTEALHVVLGEKGDWLKTEHFDGLACDCALDHSPQPHVDFKGLANSQRNDNDEENANEEGKSLQSALALDSPSTIDAENEQFQRLLVQQLVFNDPAIKQAILDGED</sequence>
<dbReference type="Pfam" id="PF04717">
    <property type="entry name" value="Phage_base_V"/>
    <property type="match status" value="1"/>
</dbReference>
<feature type="domain" description="Gp5/Type VI secretion system Vgr protein OB-fold" evidence="3">
    <location>
        <begin position="239"/>
        <end position="307"/>
    </location>
</feature>
<feature type="region of interest" description="Disordered" evidence="2">
    <location>
        <begin position="743"/>
        <end position="770"/>
    </location>
</feature>
<name>A0A7W9U3V5_9BURK</name>
<feature type="compositionally biased region" description="Gly residues" evidence="2">
    <location>
        <begin position="461"/>
        <end position="474"/>
    </location>
</feature>
<evidence type="ECO:0000256" key="2">
    <source>
        <dbReference type="SAM" id="MobiDB-lite"/>
    </source>
</evidence>
<dbReference type="Pfam" id="PF05954">
    <property type="entry name" value="Phage_GPD"/>
    <property type="match status" value="1"/>
</dbReference>